<sequence>MGDYRPPLDDIRLVLDEISDISAICDLPAFEHVDVETIDGVLDELGRFVAEVIAPVNRIGDEQGCSVADGVVTVPDEFGAAWEKFVESGWGAISQDPDYGGGGFPGTVQTVVTELLATASRAWSMGPMLTVGAVEAIHAFADEGQKETFLPKMVTSEWSGTMNLTEPQAGSDVGALTTRAVPQDDGTFRIFGTKIFITFGEHELTENIIQLVLARTPGSPPGTKGISLFIVPKFLVADDGSLGERNDYRCVSVEHKLGLHASPTCVLSFGDAGDGAVGYLLGGEHQGMRCMFRMMNNARLGVGIEGLAVTERALQQASDYAAERRQGRAIGGPAGEQAAIIEHADVRRMLLTMRAYTDAMRCLLYLNAACLDVAGHHADAETRQRAAERAELLTPISKAWCTDLGVEMASVGIQVHGGYGYIEETGAAQHLRDSRISPIYEGTNGIQAMDLVGRKLPMREGGVMGDLLAEIAGTVGDLAAAGDGFASMRSGLADALAATEEATTWLMQNGPANPNDAMAGATPYLRMLGQLVGGWLMARLALGAHRRIQAADGDADHLGSKIVAARFYAEQLLPVATAQLGAVTAGAGDLYAVPDDAFSA</sequence>
<evidence type="ECO:0000313" key="10">
    <source>
        <dbReference type="EMBL" id="SUZ94243.1"/>
    </source>
</evidence>
<feature type="domain" description="Acyl-CoA oxidase/dehydrogenase middle" evidence="7">
    <location>
        <begin position="162"/>
        <end position="271"/>
    </location>
</feature>
<dbReference type="InterPro" id="IPR037069">
    <property type="entry name" value="AcylCoA_DH/ox_N_sf"/>
</dbReference>
<name>A0A381RZ87_9ZZZZ</name>
<reference evidence="10" key="1">
    <citation type="submission" date="2018-05" db="EMBL/GenBank/DDBJ databases">
        <authorList>
            <person name="Lanie J.A."/>
            <person name="Ng W.-L."/>
            <person name="Kazmierczak K.M."/>
            <person name="Andrzejewski T.M."/>
            <person name="Davidsen T.M."/>
            <person name="Wayne K.J."/>
            <person name="Tettelin H."/>
            <person name="Glass J.I."/>
            <person name="Rusch D."/>
            <person name="Podicherti R."/>
            <person name="Tsui H.-C.T."/>
            <person name="Winkler M.E."/>
        </authorList>
    </citation>
    <scope>NUCLEOTIDE SEQUENCE</scope>
</reference>
<dbReference type="SUPFAM" id="SSF47203">
    <property type="entry name" value="Acyl-CoA dehydrogenase C-terminal domain-like"/>
    <property type="match status" value="1"/>
</dbReference>
<dbReference type="InterPro" id="IPR006091">
    <property type="entry name" value="Acyl-CoA_Oxase/DH_mid-dom"/>
</dbReference>
<feature type="domain" description="Acyl-CoA dehydrogenase/oxidase C-terminal" evidence="6">
    <location>
        <begin position="286"/>
        <end position="451"/>
    </location>
</feature>
<dbReference type="Pfam" id="PF02770">
    <property type="entry name" value="Acyl-CoA_dh_M"/>
    <property type="match status" value="1"/>
</dbReference>
<dbReference type="InterPro" id="IPR025878">
    <property type="entry name" value="Acyl-CoA_dh-like_C_dom"/>
</dbReference>
<dbReference type="Pfam" id="PF12806">
    <property type="entry name" value="Acyl-CoA_dh_C"/>
    <property type="match status" value="1"/>
</dbReference>
<dbReference type="InterPro" id="IPR009100">
    <property type="entry name" value="AcylCoA_DH/oxidase_NM_dom_sf"/>
</dbReference>
<evidence type="ECO:0000259" key="9">
    <source>
        <dbReference type="Pfam" id="PF12806"/>
    </source>
</evidence>
<feature type="domain" description="Acyl-CoA dehydrogenase/oxidase N-terminal" evidence="8">
    <location>
        <begin position="42"/>
        <end position="157"/>
    </location>
</feature>
<evidence type="ECO:0000256" key="4">
    <source>
        <dbReference type="ARBA" id="ARBA00022827"/>
    </source>
</evidence>
<dbReference type="InterPro" id="IPR052166">
    <property type="entry name" value="Diverse_Acyl-CoA_DH"/>
</dbReference>
<evidence type="ECO:0000256" key="1">
    <source>
        <dbReference type="ARBA" id="ARBA00001974"/>
    </source>
</evidence>
<dbReference type="AlphaFoldDB" id="A0A381RZ87"/>
<evidence type="ECO:0000256" key="3">
    <source>
        <dbReference type="ARBA" id="ARBA00022630"/>
    </source>
</evidence>
<dbReference type="GO" id="GO:0016627">
    <property type="term" value="F:oxidoreductase activity, acting on the CH-CH group of donors"/>
    <property type="evidence" value="ECO:0007669"/>
    <property type="project" value="InterPro"/>
</dbReference>
<evidence type="ECO:0000259" key="8">
    <source>
        <dbReference type="Pfam" id="PF02771"/>
    </source>
</evidence>
<dbReference type="Pfam" id="PF02771">
    <property type="entry name" value="Acyl-CoA_dh_N"/>
    <property type="match status" value="1"/>
</dbReference>
<keyword evidence="3" id="KW-0285">Flavoprotein</keyword>
<comment type="similarity">
    <text evidence="2">Belongs to the acyl-CoA dehydrogenase family.</text>
</comment>
<dbReference type="SUPFAM" id="SSF56645">
    <property type="entry name" value="Acyl-CoA dehydrogenase NM domain-like"/>
    <property type="match status" value="1"/>
</dbReference>
<dbReference type="EMBL" id="UINC01002217">
    <property type="protein sequence ID" value="SUZ94243.1"/>
    <property type="molecule type" value="Genomic_DNA"/>
</dbReference>
<dbReference type="InterPro" id="IPR009075">
    <property type="entry name" value="AcylCo_DH/oxidase_C"/>
</dbReference>
<comment type="cofactor">
    <cofactor evidence="1">
        <name>FAD</name>
        <dbReference type="ChEBI" id="CHEBI:57692"/>
    </cofactor>
</comment>
<gene>
    <name evidence="10" type="ORF">METZ01_LOCUS47097</name>
</gene>
<evidence type="ECO:0000256" key="2">
    <source>
        <dbReference type="ARBA" id="ARBA00009347"/>
    </source>
</evidence>
<dbReference type="FunFam" id="2.40.110.10:FF:000031">
    <property type="entry name" value="Acyl-CoA dehydrogenase, putative"/>
    <property type="match status" value="1"/>
</dbReference>
<dbReference type="InterPro" id="IPR013786">
    <property type="entry name" value="AcylCoA_DH/ox_N"/>
</dbReference>
<dbReference type="Pfam" id="PF00441">
    <property type="entry name" value="Acyl-CoA_dh_1"/>
    <property type="match status" value="1"/>
</dbReference>
<dbReference type="InterPro" id="IPR046373">
    <property type="entry name" value="Acyl-CoA_Oxase/DH_mid-dom_sf"/>
</dbReference>
<accession>A0A381RZ87</accession>
<evidence type="ECO:0000259" key="6">
    <source>
        <dbReference type="Pfam" id="PF00441"/>
    </source>
</evidence>
<dbReference type="Gene3D" id="1.10.540.10">
    <property type="entry name" value="Acyl-CoA dehydrogenase/oxidase, N-terminal domain"/>
    <property type="match status" value="1"/>
</dbReference>
<evidence type="ECO:0000259" key="7">
    <source>
        <dbReference type="Pfam" id="PF02770"/>
    </source>
</evidence>
<keyword evidence="5" id="KW-0560">Oxidoreductase</keyword>
<proteinExistence type="inferred from homology"/>
<dbReference type="GO" id="GO:0050660">
    <property type="term" value="F:flavin adenine dinucleotide binding"/>
    <property type="evidence" value="ECO:0007669"/>
    <property type="project" value="InterPro"/>
</dbReference>
<dbReference type="Gene3D" id="2.40.110.10">
    <property type="entry name" value="Butyryl-CoA Dehydrogenase, subunit A, domain 2"/>
    <property type="match status" value="1"/>
</dbReference>
<dbReference type="PANTHER" id="PTHR42803">
    <property type="entry name" value="ACYL-COA DEHYDROGENASE"/>
    <property type="match status" value="1"/>
</dbReference>
<keyword evidence="4" id="KW-0274">FAD</keyword>
<evidence type="ECO:0008006" key="11">
    <source>
        <dbReference type="Google" id="ProtNLM"/>
    </source>
</evidence>
<organism evidence="10">
    <name type="scientific">marine metagenome</name>
    <dbReference type="NCBI Taxonomy" id="408172"/>
    <lineage>
        <taxon>unclassified sequences</taxon>
        <taxon>metagenomes</taxon>
        <taxon>ecological metagenomes</taxon>
    </lineage>
</organism>
<protein>
    <recommendedName>
        <fullName evidence="11">Acyl-CoA dehydrogenase</fullName>
    </recommendedName>
</protein>
<dbReference type="Gene3D" id="1.20.140.10">
    <property type="entry name" value="Butyryl-CoA Dehydrogenase, subunit A, domain 3"/>
    <property type="match status" value="1"/>
</dbReference>
<evidence type="ECO:0000256" key="5">
    <source>
        <dbReference type="ARBA" id="ARBA00023002"/>
    </source>
</evidence>
<dbReference type="InterPro" id="IPR036250">
    <property type="entry name" value="AcylCo_DH-like_C"/>
</dbReference>
<feature type="domain" description="Acetyl-CoA dehydrogenase-like C-terminal" evidence="9">
    <location>
        <begin position="468"/>
        <end position="593"/>
    </location>
</feature>
<dbReference type="PANTHER" id="PTHR42803:SF1">
    <property type="entry name" value="BROAD-SPECIFICITY LINEAR ACYL-COA DEHYDROGENASE FADE5"/>
    <property type="match status" value="1"/>
</dbReference>